<dbReference type="Proteomes" id="UP000009080">
    <property type="component" value="Chromosome"/>
</dbReference>
<dbReference type="AlphaFoldDB" id="C5BRU5"/>
<keyword evidence="1" id="KW-0812">Transmembrane</keyword>
<name>C5BRU5_TERTT</name>
<evidence type="ECO:0000313" key="3">
    <source>
        <dbReference type="EMBL" id="ACR12652.1"/>
    </source>
</evidence>
<evidence type="ECO:0000259" key="2">
    <source>
        <dbReference type="Pfam" id="PF02517"/>
    </source>
</evidence>
<feature type="domain" description="CAAX prenyl protease 2/Lysostaphin resistance protein A-like" evidence="2">
    <location>
        <begin position="130"/>
        <end position="232"/>
    </location>
</feature>
<proteinExistence type="predicted"/>
<keyword evidence="1" id="KW-0472">Membrane</keyword>
<dbReference type="EMBL" id="CP001614">
    <property type="protein sequence ID" value="ACR12652.1"/>
    <property type="molecule type" value="Genomic_DNA"/>
</dbReference>
<keyword evidence="1" id="KW-1133">Transmembrane helix</keyword>
<feature type="transmembrane region" description="Helical" evidence="1">
    <location>
        <begin position="117"/>
        <end position="136"/>
    </location>
</feature>
<dbReference type="InterPro" id="IPR042150">
    <property type="entry name" value="MmRce1-like"/>
</dbReference>
<evidence type="ECO:0000313" key="4">
    <source>
        <dbReference type="Proteomes" id="UP000009080"/>
    </source>
</evidence>
<dbReference type="PANTHER" id="PTHR35797:SF1">
    <property type="entry name" value="PROTEASE"/>
    <property type="match status" value="1"/>
</dbReference>
<dbReference type="RefSeq" id="WP_015818764.1">
    <property type="nucleotide sequence ID" value="NC_012997.1"/>
</dbReference>
<dbReference type="STRING" id="377629.TERTU_1255"/>
<feature type="transmembrane region" description="Helical" evidence="1">
    <location>
        <begin position="191"/>
        <end position="212"/>
    </location>
</feature>
<keyword evidence="3" id="KW-0378">Hydrolase</keyword>
<dbReference type="PANTHER" id="PTHR35797">
    <property type="entry name" value="PROTEASE-RELATED"/>
    <property type="match status" value="1"/>
</dbReference>
<dbReference type="InterPro" id="IPR003675">
    <property type="entry name" value="Rce1/LyrA-like_dom"/>
</dbReference>
<feature type="transmembrane region" description="Helical" evidence="1">
    <location>
        <begin position="74"/>
        <end position="97"/>
    </location>
</feature>
<dbReference type="KEGG" id="ttu:TERTU_1255"/>
<feature type="transmembrane region" description="Helical" evidence="1">
    <location>
        <begin position="7"/>
        <end position="29"/>
    </location>
</feature>
<organism evidence="3 4">
    <name type="scientific">Teredinibacter turnerae (strain ATCC 39867 / T7901)</name>
    <dbReference type="NCBI Taxonomy" id="377629"/>
    <lineage>
        <taxon>Bacteria</taxon>
        <taxon>Pseudomonadati</taxon>
        <taxon>Pseudomonadota</taxon>
        <taxon>Gammaproteobacteria</taxon>
        <taxon>Cellvibrionales</taxon>
        <taxon>Cellvibrionaceae</taxon>
        <taxon>Teredinibacter</taxon>
    </lineage>
</organism>
<feature type="transmembrane region" description="Helical" evidence="1">
    <location>
        <begin position="249"/>
        <end position="270"/>
    </location>
</feature>
<feature type="transmembrane region" description="Helical" evidence="1">
    <location>
        <begin position="219"/>
        <end position="237"/>
    </location>
</feature>
<keyword evidence="4" id="KW-1185">Reference proteome</keyword>
<dbReference type="Pfam" id="PF02517">
    <property type="entry name" value="Rce1-like"/>
    <property type="match status" value="1"/>
</dbReference>
<dbReference type="eggNOG" id="COG1266">
    <property type="taxonomic scope" value="Bacteria"/>
</dbReference>
<accession>C5BRU5</accession>
<dbReference type="OrthoDB" id="3693644at2"/>
<feature type="transmembrane region" description="Helical" evidence="1">
    <location>
        <begin position="35"/>
        <end position="53"/>
    </location>
</feature>
<gene>
    <name evidence="3" type="ordered locus">TERTU_1255</name>
</gene>
<dbReference type="HOGENOM" id="CLU_064706_5_0_6"/>
<reference evidence="3 4" key="1">
    <citation type="journal article" date="2009" name="PLoS ONE">
        <title>The complete genome of Teredinibacter turnerae T7901: an intracellular endosymbiont of marine wood-boring bivalves (shipworms).</title>
        <authorList>
            <person name="Yang J.C."/>
            <person name="Madupu R."/>
            <person name="Durkin A.S."/>
            <person name="Ekborg N.A."/>
            <person name="Pedamallu C.S."/>
            <person name="Hostetler J.B."/>
            <person name="Radune D."/>
            <person name="Toms B.S."/>
            <person name="Henrissat B."/>
            <person name="Coutinho P.M."/>
            <person name="Schwarz S."/>
            <person name="Field L."/>
            <person name="Trindade-Silva A.E."/>
            <person name="Soares C.A.G."/>
            <person name="Elshahawi S."/>
            <person name="Hanora A."/>
            <person name="Schmidt E.W."/>
            <person name="Haygood M.G."/>
            <person name="Posfai J."/>
            <person name="Benner J."/>
            <person name="Madinger C."/>
            <person name="Nove J."/>
            <person name="Anton B."/>
            <person name="Chaudhary K."/>
            <person name="Foster J."/>
            <person name="Holman A."/>
            <person name="Kumar S."/>
            <person name="Lessard P.A."/>
            <person name="Luyten Y.A."/>
            <person name="Slatko B."/>
            <person name="Wood N."/>
            <person name="Wu B."/>
            <person name="Teplitski M."/>
            <person name="Mougous J.D."/>
            <person name="Ward N."/>
            <person name="Eisen J.A."/>
            <person name="Badger J.H."/>
            <person name="Distel D.L."/>
        </authorList>
    </citation>
    <scope>NUCLEOTIDE SEQUENCE [LARGE SCALE GENOMIC DNA]</scope>
    <source>
        <strain evidence="4">ATCC 39867 / T7901</strain>
    </source>
</reference>
<evidence type="ECO:0000256" key="1">
    <source>
        <dbReference type="SAM" id="Phobius"/>
    </source>
</evidence>
<keyword evidence="3" id="KW-0645">Protease</keyword>
<dbReference type="GO" id="GO:0006508">
    <property type="term" value="P:proteolysis"/>
    <property type="evidence" value="ECO:0007669"/>
    <property type="project" value="UniProtKB-KW"/>
</dbReference>
<dbReference type="GO" id="GO:0004175">
    <property type="term" value="F:endopeptidase activity"/>
    <property type="evidence" value="ECO:0007669"/>
    <property type="project" value="UniProtKB-ARBA"/>
</dbReference>
<feature type="transmembrane region" description="Helical" evidence="1">
    <location>
        <begin position="157"/>
        <end position="179"/>
    </location>
</feature>
<sequence>MESKTRTIITLLTFTCFLVAFYLLGYWLIFRTGQATPLILSVGLATLATCLVRRISIGSLGWHWGEWKAKWQSYFTPFAIILAAYLIIWLSGLAGFYNSEYLSELKEDYNLPAWNELNILLFHVIFVATISFFVSLPSILGEEIGWRGLVTSELSKITSFGAVALISGVAWSIFHWPLIIRGLYGNGITPLIYQLFIFSLFIVSTSVIMTYYRLKTGSVWTGVIYHASSNIFIQKVFTPLTVETSRSAWFIDEFGAIPAVVAFCLALVFWRKGKAELSTSAV</sequence>
<dbReference type="GO" id="GO:0080120">
    <property type="term" value="P:CAAX-box protein maturation"/>
    <property type="evidence" value="ECO:0007669"/>
    <property type="project" value="UniProtKB-ARBA"/>
</dbReference>
<protein>
    <submittedName>
        <fullName evidence="3">Protease, membrane-bound CAAX family</fullName>
    </submittedName>
</protein>